<accession>A0ABC8QTT1</accession>
<gene>
    <name evidence="2" type="ORF">ILEXP_LOCUS3118</name>
</gene>
<feature type="compositionally biased region" description="Polar residues" evidence="1">
    <location>
        <begin position="16"/>
        <end position="37"/>
    </location>
</feature>
<evidence type="ECO:0000313" key="2">
    <source>
        <dbReference type="EMBL" id="CAK9136143.1"/>
    </source>
</evidence>
<proteinExistence type="predicted"/>
<keyword evidence="3" id="KW-1185">Reference proteome</keyword>
<dbReference type="EMBL" id="CAUOFW020000737">
    <property type="protein sequence ID" value="CAK9136143.1"/>
    <property type="molecule type" value="Genomic_DNA"/>
</dbReference>
<organism evidence="2 3">
    <name type="scientific">Ilex paraguariensis</name>
    <name type="common">yerba mate</name>
    <dbReference type="NCBI Taxonomy" id="185542"/>
    <lineage>
        <taxon>Eukaryota</taxon>
        <taxon>Viridiplantae</taxon>
        <taxon>Streptophyta</taxon>
        <taxon>Embryophyta</taxon>
        <taxon>Tracheophyta</taxon>
        <taxon>Spermatophyta</taxon>
        <taxon>Magnoliopsida</taxon>
        <taxon>eudicotyledons</taxon>
        <taxon>Gunneridae</taxon>
        <taxon>Pentapetalae</taxon>
        <taxon>asterids</taxon>
        <taxon>campanulids</taxon>
        <taxon>Aquifoliales</taxon>
        <taxon>Aquifoliaceae</taxon>
        <taxon>Ilex</taxon>
    </lineage>
</organism>
<reference evidence="2 3" key="1">
    <citation type="submission" date="2024-02" db="EMBL/GenBank/DDBJ databases">
        <authorList>
            <person name="Vignale AGUSTIN F."/>
            <person name="Sosa J E."/>
            <person name="Modenutti C."/>
        </authorList>
    </citation>
    <scope>NUCLEOTIDE SEQUENCE [LARGE SCALE GENOMIC DNA]</scope>
</reference>
<comment type="caution">
    <text evidence="2">The sequence shown here is derived from an EMBL/GenBank/DDBJ whole genome shotgun (WGS) entry which is preliminary data.</text>
</comment>
<dbReference type="Proteomes" id="UP001642360">
    <property type="component" value="Unassembled WGS sequence"/>
</dbReference>
<evidence type="ECO:0000256" key="1">
    <source>
        <dbReference type="SAM" id="MobiDB-lite"/>
    </source>
</evidence>
<evidence type="ECO:0000313" key="3">
    <source>
        <dbReference type="Proteomes" id="UP001642360"/>
    </source>
</evidence>
<sequence length="131" mass="14444">MAFAVAASPSMAISVHCSTRSRSTTGKHSSNDNNPQKQGRVVGNFGHFAQVVRKDVEFIKKGIGKGVELASEVLRIPQLSKALDDIIWLRNLEDTRSTDFQLPSWPQPYYPELSGVDLFVADLKALDLSTK</sequence>
<name>A0ABC8QTT1_9AQUA</name>
<feature type="region of interest" description="Disordered" evidence="1">
    <location>
        <begin position="16"/>
        <end position="40"/>
    </location>
</feature>
<protein>
    <submittedName>
        <fullName evidence="2">Uncharacterized protein</fullName>
    </submittedName>
</protein>
<dbReference type="AlphaFoldDB" id="A0ABC8QTT1"/>